<protein>
    <submittedName>
        <fullName evidence="2">Uncharacterized protein</fullName>
    </submittedName>
</protein>
<organism evidence="2">
    <name type="scientific">Arundo donax</name>
    <name type="common">Giant reed</name>
    <name type="synonym">Donax arundinaceus</name>
    <dbReference type="NCBI Taxonomy" id="35708"/>
    <lineage>
        <taxon>Eukaryota</taxon>
        <taxon>Viridiplantae</taxon>
        <taxon>Streptophyta</taxon>
        <taxon>Embryophyta</taxon>
        <taxon>Tracheophyta</taxon>
        <taxon>Spermatophyta</taxon>
        <taxon>Magnoliopsida</taxon>
        <taxon>Liliopsida</taxon>
        <taxon>Poales</taxon>
        <taxon>Poaceae</taxon>
        <taxon>PACMAD clade</taxon>
        <taxon>Arundinoideae</taxon>
        <taxon>Arundineae</taxon>
        <taxon>Arundo</taxon>
    </lineage>
</organism>
<keyword evidence="1" id="KW-0812">Transmembrane</keyword>
<reference evidence="2" key="1">
    <citation type="submission" date="2014-09" db="EMBL/GenBank/DDBJ databases">
        <authorList>
            <person name="Magalhaes I.L.F."/>
            <person name="Oliveira U."/>
            <person name="Santos F.R."/>
            <person name="Vidigal T.H.D.A."/>
            <person name="Brescovit A.D."/>
            <person name="Santos A.J."/>
        </authorList>
    </citation>
    <scope>NUCLEOTIDE SEQUENCE</scope>
    <source>
        <tissue evidence="2">Shoot tissue taken approximately 20 cm above the soil surface</tissue>
    </source>
</reference>
<keyword evidence="1" id="KW-0472">Membrane</keyword>
<proteinExistence type="predicted"/>
<evidence type="ECO:0000256" key="1">
    <source>
        <dbReference type="SAM" id="Phobius"/>
    </source>
</evidence>
<evidence type="ECO:0000313" key="2">
    <source>
        <dbReference type="EMBL" id="JAE31783.1"/>
    </source>
</evidence>
<dbReference type="EMBL" id="GBRH01166113">
    <property type="protein sequence ID" value="JAE31783.1"/>
    <property type="molecule type" value="Transcribed_RNA"/>
</dbReference>
<sequence>MMQGTMSKNFVVLMIHVAVMLIILKEFKGLIVCPLWEIYRMIECL</sequence>
<accession>A0A0A9HFT2</accession>
<feature type="transmembrane region" description="Helical" evidence="1">
    <location>
        <begin position="6"/>
        <end position="24"/>
    </location>
</feature>
<keyword evidence="1" id="KW-1133">Transmembrane helix</keyword>
<name>A0A0A9HFT2_ARUDO</name>
<dbReference type="AlphaFoldDB" id="A0A0A9HFT2"/>
<reference evidence="2" key="2">
    <citation type="journal article" date="2015" name="Data Brief">
        <title>Shoot transcriptome of the giant reed, Arundo donax.</title>
        <authorList>
            <person name="Barrero R.A."/>
            <person name="Guerrero F.D."/>
            <person name="Moolhuijzen P."/>
            <person name="Goolsby J.A."/>
            <person name="Tidwell J."/>
            <person name="Bellgard S.E."/>
            <person name="Bellgard M.I."/>
        </authorList>
    </citation>
    <scope>NUCLEOTIDE SEQUENCE</scope>
    <source>
        <tissue evidence="2">Shoot tissue taken approximately 20 cm above the soil surface</tissue>
    </source>
</reference>